<dbReference type="InterPro" id="IPR011610">
    <property type="entry name" value="SAM_mthyl_Trfase_ML2640-like"/>
</dbReference>
<reference evidence="8 10" key="2">
    <citation type="submission" date="2018-08" db="EMBL/GenBank/DDBJ databases">
        <title>Linezolid Resistance in Mycobacterium abscessus: MIC Distribution and Comprehensive Investigation of Resistance Mechanisms.</title>
        <authorList>
            <person name="Ye M."/>
            <person name="Xu L."/>
            <person name="Zou Y."/>
            <person name="Li B."/>
            <person name="Guo Q."/>
            <person name="Zhang Y."/>
            <person name="Zhan M."/>
            <person name="Xu B."/>
            <person name="Yu F."/>
            <person name="Zhang Z."/>
            <person name="Chu H."/>
        </authorList>
    </citation>
    <scope>NUCLEOTIDE SEQUENCE [LARGE SCALE GENOMIC DNA]</scope>
    <source>
        <strain evidence="8 10">G143</strain>
    </source>
</reference>
<accession>A0A0U0Y0W8</accession>
<reference evidence="7 9" key="1">
    <citation type="submission" date="2015-03" db="EMBL/GenBank/DDBJ databases">
        <authorList>
            <consortium name="Pathogen Informatics"/>
            <person name="Murphy D."/>
        </authorList>
    </citation>
    <scope>NUCLEOTIDE SEQUENCE [LARGE SCALE GENOMIC DNA]</scope>
    <source>
        <strain evidence="7 9">PAP036</strain>
    </source>
</reference>
<evidence type="ECO:0000256" key="5">
    <source>
        <dbReference type="ARBA" id="ARBA00022691"/>
    </source>
</evidence>
<dbReference type="GO" id="GO:0008168">
    <property type="term" value="F:methyltransferase activity"/>
    <property type="evidence" value="ECO:0007669"/>
    <property type="project" value="UniProtKB-UniRule"/>
</dbReference>
<dbReference type="EMBL" id="QXBN01000038">
    <property type="protein sequence ID" value="RIT29043.1"/>
    <property type="molecule type" value="Genomic_DNA"/>
</dbReference>
<evidence type="ECO:0000313" key="8">
    <source>
        <dbReference type="EMBL" id="RIT29043.1"/>
    </source>
</evidence>
<dbReference type="GO" id="GO:0032259">
    <property type="term" value="P:methylation"/>
    <property type="evidence" value="ECO:0007669"/>
    <property type="project" value="UniProtKB-KW"/>
</dbReference>
<dbReference type="Proteomes" id="UP000038487">
    <property type="component" value="Unassembled WGS sequence"/>
</dbReference>
<keyword evidence="5 6" id="KW-0949">S-adenosyl-L-methionine</keyword>
<dbReference type="EMBL" id="CSUW01000011">
    <property type="protein sequence ID" value="CPT56696.1"/>
    <property type="molecule type" value="Genomic_DNA"/>
</dbReference>
<name>A0A0U0Y0W8_9MYCO</name>
<organism evidence="7 9">
    <name type="scientific">Mycobacteroides abscessus</name>
    <dbReference type="NCBI Taxonomy" id="36809"/>
    <lineage>
        <taxon>Bacteria</taxon>
        <taxon>Bacillati</taxon>
        <taxon>Actinomycetota</taxon>
        <taxon>Actinomycetes</taxon>
        <taxon>Mycobacteriales</taxon>
        <taxon>Mycobacteriaceae</taxon>
        <taxon>Mycobacteroides</taxon>
    </lineage>
</organism>
<sequence length="299" mass="33446">MTRTDGDQWDIVSSVGFTALMVSSFRALETTRTEPLIRDEYARAFVEASGEPRLTEALAAGTPESEWDTATVYLVNHLAVRTKYFDEFFAAATGSGIQQVVILAAGLDSRVYRLPWPDGTVVYELDQPKVLEFKDHVLREEHAVPLAERREVAVDLRDDWIAALRTAGFDATKPTAWLAEGLLAYLPGAAQDALFENITAHSAPGSFLATEWRRRQATAGQWQDAVNKLKPEFIKDISIGSLIYDDERQDPIEWLREHGWQVDTANRLEQAAAYGRPAPSEHSDVTSLWSDAYFITATR</sequence>
<dbReference type="InterPro" id="IPR007213">
    <property type="entry name" value="Ppm1/Ppm2/Tcmp"/>
</dbReference>
<evidence type="ECO:0000313" key="9">
    <source>
        <dbReference type="Proteomes" id="UP000038487"/>
    </source>
</evidence>
<dbReference type="SMR" id="A0A0U0Y0W8"/>
<dbReference type="Proteomes" id="UP000284557">
    <property type="component" value="Unassembled WGS sequence"/>
</dbReference>
<dbReference type="AlphaFoldDB" id="A0A0U0Y0W8"/>
<evidence type="ECO:0000313" key="10">
    <source>
        <dbReference type="Proteomes" id="UP000284557"/>
    </source>
</evidence>
<evidence type="ECO:0000256" key="3">
    <source>
        <dbReference type="ARBA" id="ARBA00022603"/>
    </source>
</evidence>
<evidence type="ECO:0000256" key="2">
    <source>
        <dbReference type="ARBA" id="ARBA00008138"/>
    </source>
</evidence>
<proteinExistence type="inferred from homology"/>
<dbReference type="NCBIfam" id="TIGR00027">
    <property type="entry name" value="mthyl_TIGR00027"/>
    <property type="match status" value="1"/>
</dbReference>
<comment type="similarity">
    <text evidence="2 6">Belongs to the UPF0677 family.</text>
</comment>
<evidence type="ECO:0000256" key="6">
    <source>
        <dbReference type="RuleBase" id="RU362030"/>
    </source>
</evidence>
<dbReference type="PANTHER" id="PTHR43619">
    <property type="entry name" value="S-ADENOSYL-L-METHIONINE-DEPENDENT METHYLTRANSFERASE YKTD-RELATED"/>
    <property type="match status" value="1"/>
</dbReference>
<dbReference type="Gene3D" id="3.40.50.150">
    <property type="entry name" value="Vaccinia Virus protein VP39"/>
    <property type="match status" value="1"/>
</dbReference>
<dbReference type="GeneID" id="93376971"/>
<comment type="caution">
    <text evidence="7">The sequence shown here is derived from an EMBL/GenBank/DDBJ whole genome shotgun (WGS) entry which is preliminary data.</text>
</comment>
<dbReference type="EC" id="2.1.1.-" evidence="6"/>
<protein>
    <recommendedName>
        <fullName evidence="6">S-adenosyl-L-methionine-dependent methyltransferase</fullName>
        <ecNumber evidence="6">2.1.1.-</ecNumber>
    </recommendedName>
</protein>
<dbReference type="PANTHER" id="PTHR43619:SF2">
    <property type="entry name" value="S-ADENOSYL-L-METHIONINE-DEPENDENT METHYLTRANSFERASES SUPERFAMILY PROTEIN"/>
    <property type="match status" value="1"/>
</dbReference>
<keyword evidence="4 7" id="KW-0808">Transferase</keyword>
<evidence type="ECO:0000256" key="1">
    <source>
        <dbReference type="ARBA" id="ARBA00003907"/>
    </source>
</evidence>
<evidence type="ECO:0000313" key="7">
    <source>
        <dbReference type="EMBL" id="CPT56696.1"/>
    </source>
</evidence>
<evidence type="ECO:0000256" key="4">
    <source>
        <dbReference type="ARBA" id="ARBA00022679"/>
    </source>
</evidence>
<dbReference type="Pfam" id="PF04072">
    <property type="entry name" value="LCM"/>
    <property type="match status" value="1"/>
</dbReference>
<dbReference type="SUPFAM" id="SSF53335">
    <property type="entry name" value="S-adenosyl-L-methionine-dependent methyltransferases"/>
    <property type="match status" value="1"/>
</dbReference>
<comment type="function">
    <text evidence="1 6">Exhibits S-adenosyl-L-methionine-dependent methyltransferase activity.</text>
</comment>
<dbReference type="RefSeq" id="WP_005082857.1">
    <property type="nucleotide sequence ID" value="NZ_CP014950.1"/>
</dbReference>
<dbReference type="InterPro" id="IPR029063">
    <property type="entry name" value="SAM-dependent_MTases_sf"/>
</dbReference>
<gene>
    <name evidence="8" type="ORF">D2E76_26130</name>
    <name evidence="7" type="ORF">ERS075527_04215</name>
</gene>
<keyword evidence="3 6" id="KW-0489">Methyltransferase</keyword>